<comment type="caution">
    <text evidence="1">The sequence shown here is derived from an EMBL/GenBank/DDBJ whole genome shotgun (WGS) entry which is preliminary data.</text>
</comment>
<organism evidence="1">
    <name type="scientific">marine sediment metagenome</name>
    <dbReference type="NCBI Taxonomy" id="412755"/>
    <lineage>
        <taxon>unclassified sequences</taxon>
        <taxon>metagenomes</taxon>
        <taxon>ecological metagenomes</taxon>
    </lineage>
</organism>
<proteinExistence type="predicted"/>
<gene>
    <name evidence="1" type="ORF">LCGC14_0556340</name>
</gene>
<name>A0A0F9U9M9_9ZZZZ</name>
<protein>
    <submittedName>
        <fullName evidence="1">Uncharacterized protein</fullName>
    </submittedName>
</protein>
<dbReference type="EMBL" id="LAZR01000780">
    <property type="protein sequence ID" value="KKN57976.1"/>
    <property type="molecule type" value="Genomic_DNA"/>
</dbReference>
<sequence length="51" mass="6076">MEEKELKKLFKFFKKEGILLADKDLLGAVEIPLIDEEYIMDRILDEEALEY</sequence>
<reference evidence="1" key="1">
    <citation type="journal article" date="2015" name="Nature">
        <title>Complex archaea that bridge the gap between prokaryotes and eukaryotes.</title>
        <authorList>
            <person name="Spang A."/>
            <person name="Saw J.H."/>
            <person name="Jorgensen S.L."/>
            <person name="Zaremba-Niedzwiedzka K."/>
            <person name="Martijn J."/>
            <person name="Lind A.E."/>
            <person name="van Eijk R."/>
            <person name="Schleper C."/>
            <person name="Guy L."/>
            <person name="Ettema T.J."/>
        </authorList>
    </citation>
    <scope>NUCLEOTIDE SEQUENCE</scope>
</reference>
<evidence type="ECO:0000313" key="1">
    <source>
        <dbReference type="EMBL" id="KKN57976.1"/>
    </source>
</evidence>
<dbReference type="AlphaFoldDB" id="A0A0F9U9M9"/>
<accession>A0A0F9U9M9</accession>